<keyword evidence="2" id="KW-0378">Hydrolase</keyword>
<dbReference type="Pfam" id="PF12867">
    <property type="entry name" value="DinB_2"/>
    <property type="match status" value="1"/>
</dbReference>
<evidence type="ECO:0000259" key="1">
    <source>
        <dbReference type="Pfam" id="PF12867"/>
    </source>
</evidence>
<dbReference type="InterPro" id="IPR024775">
    <property type="entry name" value="DinB-like"/>
</dbReference>
<dbReference type="Proteomes" id="UP001261624">
    <property type="component" value="Unassembled WGS sequence"/>
</dbReference>
<dbReference type="NCBIfam" id="NF009807">
    <property type="entry name" value="PRK13291.1"/>
    <property type="match status" value="1"/>
</dbReference>
<accession>A0ABU3E092</accession>
<gene>
    <name evidence="2" type="ORF">RM549_02865</name>
</gene>
<comment type="caution">
    <text evidence="2">The sequence shown here is derived from an EMBL/GenBank/DDBJ whole genome shotgun (WGS) entry which is preliminary data.</text>
</comment>
<dbReference type="Gene3D" id="1.20.120.450">
    <property type="entry name" value="dinb family like domain"/>
    <property type="match status" value="1"/>
</dbReference>
<protein>
    <submittedName>
        <fullName evidence="2">Metal-dependent hydrolase</fullName>
    </submittedName>
</protein>
<name>A0ABU3E092_9FLAO</name>
<dbReference type="GO" id="GO:0016787">
    <property type="term" value="F:hydrolase activity"/>
    <property type="evidence" value="ECO:0007669"/>
    <property type="project" value="UniProtKB-KW"/>
</dbReference>
<reference evidence="2 3" key="1">
    <citation type="submission" date="2023-09" db="EMBL/GenBank/DDBJ databases">
        <authorList>
            <person name="Rey-Velasco X."/>
        </authorList>
    </citation>
    <scope>NUCLEOTIDE SEQUENCE [LARGE SCALE GENOMIC DNA]</scope>
    <source>
        <strain evidence="2 3">F188</strain>
    </source>
</reference>
<sequence>MTSEQLELLKYPIGKMYFPERCHEKYIQGWIEDIAACPSLLQDLLKHLDDIQLDTAYRLGGWTIRQLVHHLADSHSHAYIRFKWALSEDDPLIKAYDEKAYAALFDSKRPPVALSLDHLKALHAKWVFLLEGMEEADFRKTFRHPENQKQISLLYCLAMYSWHCRHHCAHIEHLMKRRDWI</sequence>
<dbReference type="InterPro" id="IPR034660">
    <property type="entry name" value="DinB/YfiT-like"/>
</dbReference>
<evidence type="ECO:0000313" key="2">
    <source>
        <dbReference type="EMBL" id="MDT0688707.1"/>
    </source>
</evidence>
<feature type="domain" description="DinB-like" evidence="1">
    <location>
        <begin position="36"/>
        <end position="171"/>
    </location>
</feature>
<dbReference type="RefSeq" id="WP_311680761.1">
    <property type="nucleotide sequence ID" value="NZ_JAVRHM010000002.1"/>
</dbReference>
<proteinExistence type="predicted"/>
<organism evidence="2 3">
    <name type="scientific">Autumnicola patrickiae</name>
    <dbReference type="NCBI Taxonomy" id="3075591"/>
    <lineage>
        <taxon>Bacteria</taxon>
        <taxon>Pseudomonadati</taxon>
        <taxon>Bacteroidota</taxon>
        <taxon>Flavobacteriia</taxon>
        <taxon>Flavobacteriales</taxon>
        <taxon>Flavobacteriaceae</taxon>
        <taxon>Autumnicola</taxon>
    </lineage>
</organism>
<dbReference type="SUPFAM" id="SSF109854">
    <property type="entry name" value="DinB/YfiT-like putative metalloenzymes"/>
    <property type="match status" value="1"/>
</dbReference>
<keyword evidence="3" id="KW-1185">Reference proteome</keyword>
<dbReference type="EMBL" id="JAVRHM010000002">
    <property type="protein sequence ID" value="MDT0688707.1"/>
    <property type="molecule type" value="Genomic_DNA"/>
</dbReference>
<evidence type="ECO:0000313" key="3">
    <source>
        <dbReference type="Proteomes" id="UP001261624"/>
    </source>
</evidence>